<dbReference type="Proteomes" id="UP001152172">
    <property type="component" value="Unassembled WGS sequence"/>
</dbReference>
<sequence length="365" mass="41134">MNDNVLTYKQLFWLFLSMQVIMNMLLTPSGSIMIAQQDAWLSALIAILISLLTLWTSIKVCTRYPSMDFHVIIETIAGKWIGRILSIFLLISFTIVLAVMLRQYGEFVSGTVLPKTPISVIIFCILVTAIYPTFHGLGVIGRLAEIFGPILLLGIISPILLGIVNMDVKHLLPFWYDSGILAIITGSLGPAAFLTDCVLILWIFNLSEFHPNKIKYLVWGIITSGLLYLLSVTSIITTFGVKIASTHLYPFLILERYISIFGMIENLDAIVITVWILSIFLKICLYLFVTSYGFSMYTAKKNRQKMVFYIAGIAFLLSLLPRNVVDISIEFPQVVGIPFILPFWVVLPLFLSLTIFIKDKINKTQ</sequence>
<dbReference type="AlphaFoldDB" id="A0A9X3RA67"/>
<organism evidence="9 10">
    <name type="scientific">Psychrobacillus psychrodurans</name>
    <dbReference type="NCBI Taxonomy" id="126157"/>
    <lineage>
        <taxon>Bacteria</taxon>
        <taxon>Bacillati</taxon>
        <taxon>Bacillota</taxon>
        <taxon>Bacilli</taxon>
        <taxon>Bacillales</taxon>
        <taxon>Bacillaceae</taxon>
        <taxon>Psychrobacillus</taxon>
    </lineage>
</organism>
<evidence type="ECO:0000256" key="3">
    <source>
        <dbReference type="ARBA" id="ARBA00022448"/>
    </source>
</evidence>
<proteinExistence type="inferred from homology"/>
<keyword evidence="7 8" id="KW-0472">Membrane</keyword>
<evidence type="ECO:0000256" key="5">
    <source>
        <dbReference type="ARBA" id="ARBA00022692"/>
    </source>
</evidence>
<feature type="transmembrane region" description="Helical" evidence="8">
    <location>
        <begin position="178"/>
        <end position="204"/>
    </location>
</feature>
<dbReference type="Pfam" id="PF03845">
    <property type="entry name" value="Spore_permease"/>
    <property type="match status" value="1"/>
</dbReference>
<feature type="transmembrane region" description="Helical" evidence="8">
    <location>
        <begin position="146"/>
        <end position="166"/>
    </location>
</feature>
<evidence type="ECO:0000256" key="8">
    <source>
        <dbReference type="SAM" id="Phobius"/>
    </source>
</evidence>
<feature type="transmembrane region" description="Helical" evidence="8">
    <location>
        <begin position="12"/>
        <end position="34"/>
    </location>
</feature>
<feature type="transmembrane region" description="Helical" evidence="8">
    <location>
        <begin position="269"/>
        <end position="294"/>
    </location>
</feature>
<keyword evidence="10" id="KW-1185">Reference proteome</keyword>
<dbReference type="InterPro" id="IPR004761">
    <property type="entry name" value="Spore_GerAB"/>
</dbReference>
<dbReference type="GO" id="GO:0009847">
    <property type="term" value="P:spore germination"/>
    <property type="evidence" value="ECO:0007669"/>
    <property type="project" value="InterPro"/>
</dbReference>
<feature type="transmembrane region" description="Helical" evidence="8">
    <location>
        <begin position="216"/>
        <end position="241"/>
    </location>
</feature>
<keyword evidence="5 8" id="KW-0812">Transmembrane</keyword>
<evidence type="ECO:0000256" key="2">
    <source>
        <dbReference type="ARBA" id="ARBA00007998"/>
    </source>
</evidence>
<comment type="caution">
    <text evidence="9">The sequence shown here is derived from an EMBL/GenBank/DDBJ whole genome shotgun (WGS) entry which is preliminary data.</text>
</comment>
<comment type="similarity">
    <text evidence="2">Belongs to the amino acid-polyamine-organocation (APC) superfamily. Spore germination protein (SGP) (TC 2.A.3.9) family.</text>
</comment>
<keyword evidence="6 8" id="KW-1133">Transmembrane helix</keyword>
<evidence type="ECO:0000313" key="9">
    <source>
        <dbReference type="EMBL" id="MCZ8534284.1"/>
    </source>
</evidence>
<accession>A0A9X3RA67</accession>
<evidence type="ECO:0000256" key="1">
    <source>
        <dbReference type="ARBA" id="ARBA00004141"/>
    </source>
</evidence>
<comment type="subcellular location">
    <subcellularLocation>
        <location evidence="1">Membrane</location>
        <topology evidence="1">Multi-pass membrane protein</topology>
    </subcellularLocation>
</comment>
<feature type="transmembrane region" description="Helical" evidence="8">
    <location>
        <begin position="306"/>
        <end position="325"/>
    </location>
</feature>
<name>A0A9X3RA67_9BACI</name>
<feature type="transmembrane region" description="Helical" evidence="8">
    <location>
        <begin position="116"/>
        <end position="134"/>
    </location>
</feature>
<dbReference type="GO" id="GO:0016020">
    <property type="term" value="C:membrane"/>
    <property type="evidence" value="ECO:0007669"/>
    <property type="project" value="UniProtKB-SubCell"/>
</dbReference>
<dbReference type="PANTHER" id="PTHR34975:SF2">
    <property type="entry name" value="SPORE GERMINATION PROTEIN A2"/>
    <property type="match status" value="1"/>
</dbReference>
<dbReference type="PANTHER" id="PTHR34975">
    <property type="entry name" value="SPORE GERMINATION PROTEIN A2"/>
    <property type="match status" value="1"/>
</dbReference>
<feature type="transmembrane region" description="Helical" evidence="8">
    <location>
        <begin position="40"/>
        <end position="60"/>
    </location>
</feature>
<evidence type="ECO:0000256" key="4">
    <source>
        <dbReference type="ARBA" id="ARBA00022544"/>
    </source>
</evidence>
<feature type="transmembrane region" description="Helical" evidence="8">
    <location>
        <begin position="337"/>
        <end position="357"/>
    </location>
</feature>
<evidence type="ECO:0000256" key="6">
    <source>
        <dbReference type="ARBA" id="ARBA00022989"/>
    </source>
</evidence>
<dbReference type="RefSeq" id="WP_269922478.1">
    <property type="nucleotide sequence ID" value="NZ_JAMKBI010000009.1"/>
</dbReference>
<keyword evidence="3" id="KW-0813">Transport</keyword>
<protein>
    <submittedName>
        <fullName evidence="9">Spore germination protein</fullName>
    </submittedName>
</protein>
<evidence type="ECO:0000313" key="10">
    <source>
        <dbReference type="Proteomes" id="UP001152172"/>
    </source>
</evidence>
<gene>
    <name evidence="9" type="ORF">M9R61_13285</name>
</gene>
<keyword evidence="4" id="KW-0309">Germination</keyword>
<evidence type="ECO:0000256" key="7">
    <source>
        <dbReference type="ARBA" id="ARBA00023136"/>
    </source>
</evidence>
<reference evidence="9" key="1">
    <citation type="submission" date="2022-05" db="EMBL/GenBank/DDBJ databases">
        <authorList>
            <person name="Colautti A."/>
            <person name="Iacumin L."/>
        </authorList>
    </citation>
    <scope>NUCLEOTIDE SEQUENCE</scope>
    <source>
        <strain evidence="9">DSM 30747</strain>
    </source>
</reference>
<feature type="transmembrane region" description="Helical" evidence="8">
    <location>
        <begin position="80"/>
        <end position="104"/>
    </location>
</feature>
<dbReference type="NCBIfam" id="TIGR00912">
    <property type="entry name" value="2A0309"/>
    <property type="match status" value="1"/>
</dbReference>
<dbReference type="EMBL" id="JAMKBI010000009">
    <property type="protein sequence ID" value="MCZ8534284.1"/>
    <property type="molecule type" value="Genomic_DNA"/>
</dbReference>